<keyword evidence="1" id="KW-1133">Transmembrane helix</keyword>
<feature type="domain" description="Beta-lactamase-related" evidence="3">
    <location>
        <begin position="22"/>
        <end position="331"/>
    </location>
</feature>
<feature type="transmembrane region" description="Helical" evidence="1">
    <location>
        <begin position="363"/>
        <end position="384"/>
    </location>
</feature>
<evidence type="ECO:0000259" key="3">
    <source>
        <dbReference type="Pfam" id="PF00144"/>
    </source>
</evidence>
<accession>A0A841IN14</accession>
<keyword evidence="1" id="KW-0472">Membrane</keyword>
<feature type="transmembrane region" description="Helical" evidence="1">
    <location>
        <begin position="391"/>
        <end position="412"/>
    </location>
</feature>
<gene>
    <name evidence="4" type="ORF">FHS13_001519</name>
</gene>
<feature type="transmembrane region" description="Helical" evidence="1">
    <location>
        <begin position="424"/>
        <end position="444"/>
    </location>
</feature>
<dbReference type="AlphaFoldDB" id="A0A841IN14"/>
<dbReference type="SUPFAM" id="SSF56601">
    <property type="entry name" value="beta-lactamase/transpeptidase-like"/>
    <property type="match status" value="1"/>
</dbReference>
<dbReference type="Pfam" id="PF00144">
    <property type="entry name" value="Beta-lactamase"/>
    <property type="match status" value="1"/>
</dbReference>
<keyword evidence="5" id="KW-1185">Reference proteome</keyword>
<name>A0A841IN14_9ACTN</name>
<feature type="signal peptide" evidence="2">
    <location>
        <begin position="1"/>
        <end position="20"/>
    </location>
</feature>
<sequence length="450" mass="46078">MRIPLALLLALAPPVPLAPADLDSAVADHMEVTGVPGLAYAVVGPDRIEHEGYEGVDGEGTPVDADTPFLWGSVAKPVTATAALLLEDQGRLDLDAPVDTYLPEFASFGADPTVRDLLYQTSGITLGIGTEVSDHYGTDAPSLEDRVAQIAASEPGEPGTHEYSSANYLVAGAVMERVTGDFAGFLRDEVLAPAGMDSALTGSEEARRAGLVPGHRLWWGTPVADATGVDDSGAAYGYLGGTLADLAAFARMQLEEDPPLLDAPSLARAREGAVPVPGSAQEYGLGWRETVLSGTEETVFFHGGAVPGYVALLVVLPERERAVVVLQNAYSMLADMHFQALGLNLARLVAGADTRGPVGAAPYGAAVWGATGVVAVVGAVTLWPGRGRRLAALRAVVGAAAVAAAVLLLSAAGPRPALLWLPDVAVAAVAAGALGAVAAVRAAVTLARRP</sequence>
<organism evidence="4 5">
    <name type="scientific">Nocardiopsis algeriensis</name>
    <dbReference type="NCBI Taxonomy" id="1478215"/>
    <lineage>
        <taxon>Bacteria</taxon>
        <taxon>Bacillati</taxon>
        <taxon>Actinomycetota</taxon>
        <taxon>Actinomycetes</taxon>
        <taxon>Streptosporangiales</taxon>
        <taxon>Nocardiopsidaceae</taxon>
        <taxon>Nocardiopsis</taxon>
    </lineage>
</organism>
<evidence type="ECO:0000256" key="1">
    <source>
        <dbReference type="SAM" id="Phobius"/>
    </source>
</evidence>
<comment type="caution">
    <text evidence="4">The sequence shown here is derived from an EMBL/GenBank/DDBJ whole genome shotgun (WGS) entry which is preliminary data.</text>
</comment>
<dbReference type="PANTHER" id="PTHR46825">
    <property type="entry name" value="D-ALANYL-D-ALANINE-CARBOXYPEPTIDASE/ENDOPEPTIDASE AMPH"/>
    <property type="match status" value="1"/>
</dbReference>
<evidence type="ECO:0000313" key="4">
    <source>
        <dbReference type="EMBL" id="MBB6119570.1"/>
    </source>
</evidence>
<evidence type="ECO:0000313" key="5">
    <source>
        <dbReference type="Proteomes" id="UP000536604"/>
    </source>
</evidence>
<dbReference type="Gene3D" id="3.40.710.10">
    <property type="entry name" value="DD-peptidase/beta-lactamase superfamily"/>
    <property type="match status" value="1"/>
</dbReference>
<dbReference type="Proteomes" id="UP000536604">
    <property type="component" value="Unassembled WGS sequence"/>
</dbReference>
<dbReference type="PANTHER" id="PTHR46825:SF9">
    <property type="entry name" value="BETA-LACTAMASE-RELATED DOMAIN-CONTAINING PROTEIN"/>
    <property type="match status" value="1"/>
</dbReference>
<keyword evidence="1" id="KW-0812">Transmembrane</keyword>
<feature type="chain" id="PRO_5032913061" evidence="2">
    <location>
        <begin position="21"/>
        <end position="450"/>
    </location>
</feature>
<proteinExistence type="predicted"/>
<evidence type="ECO:0000256" key="2">
    <source>
        <dbReference type="SAM" id="SignalP"/>
    </source>
</evidence>
<dbReference type="InterPro" id="IPR012338">
    <property type="entry name" value="Beta-lactam/transpept-like"/>
</dbReference>
<dbReference type="RefSeq" id="WP_343064938.1">
    <property type="nucleotide sequence ID" value="NZ_JACHJO010000004.1"/>
</dbReference>
<dbReference type="InterPro" id="IPR050491">
    <property type="entry name" value="AmpC-like"/>
</dbReference>
<dbReference type="InterPro" id="IPR001466">
    <property type="entry name" value="Beta-lactam-related"/>
</dbReference>
<reference evidence="4 5" key="1">
    <citation type="submission" date="2020-08" db="EMBL/GenBank/DDBJ databases">
        <title>Genomic Encyclopedia of Type Strains, Phase III (KMG-III): the genomes of soil and plant-associated and newly described type strains.</title>
        <authorList>
            <person name="Whitman W."/>
        </authorList>
    </citation>
    <scope>NUCLEOTIDE SEQUENCE [LARGE SCALE GENOMIC DNA]</scope>
    <source>
        <strain evidence="4 5">CECT 8712</strain>
    </source>
</reference>
<protein>
    <submittedName>
        <fullName evidence="4">CubicO group peptidase (Beta-lactamase class C family)</fullName>
    </submittedName>
</protein>
<keyword evidence="2" id="KW-0732">Signal</keyword>
<dbReference type="EMBL" id="JACHJO010000004">
    <property type="protein sequence ID" value="MBB6119570.1"/>
    <property type="molecule type" value="Genomic_DNA"/>
</dbReference>